<keyword evidence="3" id="KW-1185">Reference proteome</keyword>
<evidence type="ECO:0008006" key="4">
    <source>
        <dbReference type="Google" id="ProtNLM"/>
    </source>
</evidence>
<dbReference type="Gene3D" id="1.50.10.20">
    <property type="match status" value="1"/>
</dbReference>
<gene>
    <name evidence="2" type="ORF">EV141_1810</name>
</gene>
<evidence type="ECO:0000313" key="3">
    <source>
        <dbReference type="Proteomes" id="UP000293519"/>
    </source>
</evidence>
<evidence type="ECO:0000256" key="1">
    <source>
        <dbReference type="SAM" id="MobiDB-lite"/>
    </source>
</evidence>
<sequence>MMRDPIAWLVKLDPALEYGVARDISGETPEVLQMLRARIAHAGWGRALLNAQRDDGSWAADEPTGWADSPAGSATIALATLRALQVDPDDTIVRRAVELVRDRVTHDAAGEVPYFRGTDEVCINGIVLANAAYFGVDDDDTAALAKSIVAARQRKDRGWNCDIDSKRSSFHSTICVLEGLLAYSRVHPGKAIDDTIARGIDYLLDRGLLRRKSTGDVIDPSFLRPAFPPGRRYDVLRGLDFLREAGLDADARIADALDEVERLRGPKGRWAQGALLPSVDSDSERLHWLPLVGAYSPDVGDDSPVLTLIALRVLRWAGYDQEGERGEQGAAPAADLSTGDADPADLAGAPTLETNPINEIPPTSEMPIVPRA</sequence>
<dbReference type="InterPro" id="IPR008930">
    <property type="entry name" value="Terpenoid_cyclase/PrenylTrfase"/>
</dbReference>
<dbReference type="EMBL" id="SGWW01000003">
    <property type="protein sequence ID" value="RZS56351.1"/>
    <property type="molecule type" value="Genomic_DNA"/>
</dbReference>
<evidence type="ECO:0000313" key="2">
    <source>
        <dbReference type="EMBL" id="RZS56351.1"/>
    </source>
</evidence>
<reference evidence="2 3" key="1">
    <citation type="journal article" date="2015" name="Stand. Genomic Sci.">
        <title>Genomic Encyclopedia of Bacterial and Archaeal Type Strains, Phase III: the genomes of soil and plant-associated and newly described type strains.</title>
        <authorList>
            <person name="Whitman W.B."/>
            <person name="Woyke T."/>
            <person name="Klenk H.P."/>
            <person name="Zhou Y."/>
            <person name="Lilburn T.G."/>
            <person name="Beck B.J."/>
            <person name="De Vos P."/>
            <person name="Vandamme P."/>
            <person name="Eisen J.A."/>
            <person name="Garrity G."/>
            <person name="Hugenholtz P."/>
            <person name="Kyrpides N.C."/>
        </authorList>
    </citation>
    <scope>NUCLEOTIDE SEQUENCE [LARGE SCALE GENOMIC DNA]</scope>
    <source>
        <strain evidence="2 3">CV2</strain>
    </source>
</reference>
<proteinExistence type="predicted"/>
<dbReference type="AlphaFoldDB" id="A0A4Q7LPS1"/>
<name>A0A4Q7LPS1_9MICO</name>
<accession>A0A4Q7LPS1</accession>
<organism evidence="2 3">
    <name type="scientific">Microcella putealis</name>
    <dbReference type="NCBI Taxonomy" id="337005"/>
    <lineage>
        <taxon>Bacteria</taxon>
        <taxon>Bacillati</taxon>
        <taxon>Actinomycetota</taxon>
        <taxon>Actinomycetes</taxon>
        <taxon>Micrococcales</taxon>
        <taxon>Microbacteriaceae</taxon>
        <taxon>Microcella</taxon>
    </lineage>
</organism>
<dbReference type="SUPFAM" id="SSF48239">
    <property type="entry name" value="Terpenoid cyclases/Protein prenyltransferases"/>
    <property type="match status" value="1"/>
</dbReference>
<dbReference type="Proteomes" id="UP000293519">
    <property type="component" value="Unassembled WGS sequence"/>
</dbReference>
<feature type="region of interest" description="Disordered" evidence="1">
    <location>
        <begin position="322"/>
        <end position="372"/>
    </location>
</feature>
<dbReference type="OrthoDB" id="370326at2"/>
<dbReference type="RefSeq" id="WP_130485609.1">
    <property type="nucleotide sequence ID" value="NZ_SGWW01000003.1"/>
</dbReference>
<feature type="compositionally biased region" description="Low complexity" evidence="1">
    <location>
        <begin position="338"/>
        <end position="352"/>
    </location>
</feature>
<protein>
    <recommendedName>
        <fullName evidence="4">Prenyltransferase/squalene oxidase-like repeat protein</fullName>
    </recommendedName>
</protein>
<comment type="caution">
    <text evidence="2">The sequence shown here is derived from an EMBL/GenBank/DDBJ whole genome shotgun (WGS) entry which is preliminary data.</text>
</comment>